<keyword evidence="2" id="KW-0472">Membrane</keyword>
<name>A6FZF3_9BACT</name>
<feature type="region of interest" description="Disordered" evidence="1">
    <location>
        <begin position="93"/>
        <end position="119"/>
    </location>
</feature>
<evidence type="ECO:0008006" key="5">
    <source>
        <dbReference type="Google" id="ProtNLM"/>
    </source>
</evidence>
<dbReference type="STRING" id="391625.PPSIR1_25696"/>
<feature type="transmembrane region" description="Helical" evidence="2">
    <location>
        <begin position="127"/>
        <end position="148"/>
    </location>
</feature>
<evidence type="ECO:0000256" key="1">
    <source>
        <dbReference type="SAM" id="MobiDB-lite"/>
    </source>
</evidence>
<dbReference type="EMBL" id="ABCS01000006">
    <property type="protein sequence ID" value="EDM81037.1"/>
    <property type="molecule type" value="Genomic_DNA"/>
</dbReference>
<feature type="region of interest" description="Disordered" evidence="1">
    <location>
        <begin position="168"/>
        <end position="236"/>
    </location>
</feature>
<gene>
    <name evidence="3" type="ORF">PPSIR1_25696</name>
</gene>
<comment type="caution">
    <text evidence="3">The sequence shown here is derived from an EMBL/GenBank/DDBJ whole genome shotgun (WGS) entry which is preliminary data.</text>
</comment>
<evidence type="ECO:0000313" key="4">
    <source>
        <dbReference type="Proteomes" id="UP000005801"/>
    </source>
</evidence>
<feature type="region of interest" description="Disordered" evidence="1">
    <location>
        <begin position="1"/>
        <end position="24"/>
    </location>
</feature>
<accession>A6FZF3</accession>
<reference evidence="3 4" key="1">
    <citation type="submission" date="2007-06" db="EMBL/GenBank/DDBJ databases">
        <authorList>
            <person name="Shimkets L."/>
            <person name="Ferriera S."/>
            <person name="Johnson J."/>
            <person name="Kravitz S."/>
            <person name="Beeson K."/>
            <person name="Sutton G."/>
            <person name="Rogers Y.-H."/>
            <person name="Friedman R."/>
            <person name="Frazier M."/>
            <person name="Venter J.C."/>
        </authorList>
    </citation>
    <scope>NUCLEOTIDE SEQUENCE [LARGE SCALE GENOMIC DNA]</scope>
    <source>
        <strain evidence="3 4">SIR-1</strain>
    </source>
</reference>
<dbReference type="Proteomes" id="UP000005801">
    <property type="component" value="Unassembled WGS sequence"/>
</dbReference>
<proteinExistence type="predicted"/>
<evidence type="ECO:0000256" key="2">
    <source>
        <dbReference type="SAM" id="Phobius"/>
    </source>
</evidence>
<sequence>MSDEELPGTDSLRDTLEDRASAVPPDFADVLARMRARDPGSESLFEIWEEDDEAFVEPATEVASAADEAVLSDATEALRARIESSLERFDLQPLPVPRLDGDAAADGPQPGPSKVSRLDGRRRRRGLAWAAGIVLCLSSAVALALWVAPRLASEDAAMQRSSQALDGVVERGMERSRAVQREAEREREVVEAPSPAPTPAPEPELEPEPAPPTDIEDASETGDSEAPTKAKPKRSLAERLDALDAKAQAKWREGDLAGAQATYRKLVSIGGRHPKVELAFAELFALGRQRGEDLSKLWTLYLRRFPNGRYARDAKAGLCRKASGAERERCWAEYADRFPGAKGGP</sequence>
<feature type="compositionally biased region" description="Acidic residues" evidence="1">
    <location>
        <begin position="214"/>
        <end position="223"/>
    </location>
</feature>
<feature type="compositionally biased region" description="Basic and acidic residues" evidence="1">
    <location>
        <begin position="11"/>
        <end position="20"/>
    </location>
</feature>
<dbReference type="RefSeq" id="WP_006969852.1">
    <property type="nucleotide sequence ID" value="NZ_ABCS01000006.1"/>
</dbReference>
<feature type="compositionally biased region" description="Basic and acidic residues" evidence="1">
    <location>
        <begin position="168"/>
        <end position="190"/>
    </location>
</feature>
<keyword evidence="4" id="KW-1185">Reference proteome</keyword>
<keyword evidence="2" id="KW-0812">Transmembrane</keyword>
<protein>
    <recommendedName>
        <fullName evidence="5">Tetratricopeptide repeat protein</fullName>
    </recommendedName>
</protein>
<keyword evidence="2" id="KW-1133">Transmembrane helix</keyword>
<feature type="compositionally biased region" description="Pro residues" evidence="1">
    <location>
        <begin position="194"/>
        <end position="212"/>
    </location>
</feature>
<evidence type="ECO:0000313" key="3">
    <source>
        <dbReference type="EMBL" id="EDM81037.1"/>
    </source>
</evidence>
<organism evidence="3 4">
    <name type="scientific">Plesiocystis pacifica SIR-1</name>
    <dbReference type="NCBI Taxonomy" id="391625"/>
    <lineage>
        <taxon>Bacteria</taxon>
        <taxon>Pseudomonadati</taxon>
        <taxon>Myxococcota</taxon>
        <taxon>Polyangia</taxon>
        <taxon>Nannocystales</taxon>
        <taxon>Nannocystaceae</taxon>
        <taxon>Plesiocystis</taxon>
    </lineage>
</organism>
<dbReference type="AlphaFoldDB" id="A6FZF3"/>